<gene>
    <name evidence="2" type="ORF">EOE66_06095</name>
</gene>
<dbReference type="Gene3D" id="2.30.130.40">
    <property type="entry name" value="LON domain-like"/>
    <property type="match status" value="1"/>
</dbReference>
<proteinExistence type="predicted"/>
<dbReference type="OrthoDB" id="8558970at2"/>
<dbReference type="Pfam" id="PF02190">
    <property type="entry name" value="LON_substr_bdg"/>
    <property type="match status" value="1"/>
</dbReference>
<evidence type="ECO:0000313" key="2">
    <source>
        <dbReference type="EMBL" id="RVU47316.1"/>
    </source>
</evidence>
<dbReference type="PANTHER" id="PTHR46732">
    <property type="entry name" value="ATP-DEPENDENT PROTEASE LA (LON) DOMAIN PROTEIN"/>
    <property type="match status" value="1"/>
</dbReference>
<sequence length="212" mass="23107">MPSAPDSAALPSPLPLFPLNTVLFPDGLLGLRVFEARYLDLMSECLRNGQPFGVVCLMAGSEAGRHAAKVQMENVGVLCHLDEVDADDPGLLRVRAHASQRFRMTGTPTQRENGLWVAPAELLPPDPVRLPGPAMLQTVQALAEAIKKLQAGDRVPFAAPYRLDEAGWVANRWCELLPISLAAKQKLMELEDPVIRLSLVDGFLRDKKVVVG</sequence>
<dbReference type="PANTHER" id="PTHR46732:SF8">
    <property type="entry name" value="ATP-DEPENDENT PROTEASE LA (LON) DOMAIN PROTEIN"/>
    <property type="match status" value="1"/>
</dbReference>
<name>A0A437RKK3_9BURK</name>
<dbReference type="Gene3D" id="1.10.4060.10">
    <property type="entry name" value="BPP1347 like domain"/>
    <property type="match status" value="1"/>
</dbReference>
<keyword evidence="3" id="KW-1185">Reference proteome</keyword>
<dbReference type="SMART" id="SM00464">
    <property type="entry name" value="LON"/>
    <property type="match status" value="1"/>
</dbReference>
<dbReference type="InterPro" id="IPR003111">
    <property type="entry name" value="Lon_prtase_N"/>
</dbReference>
<dbReference type="AlphaFoldDB" id="A0A437RKK3"/>
<dbReference type="Proteomes" id="UP000285575">
    <property type="component" value="Unassembled WGS sequence"/>
</dbReference>
<dbReference type="InterPro" id="IPR046336">
    <property type="entry name" value="Lon_prtase_N_sf"/>
</dbReference>
<comment type="caution">
    <text evidence="2">The sequence shown here is derived from an EMBL/GenBank/DDBJ whole genome shotgun (WGS) entry which is preliminary data.</text>
</comment>
<feature type="domain" description="Lon N-terminal" evidence="1">
    <location>
        <begin position="14"/>
        <end position="208"/>
    </location>
</feature>
<evidence type="ECO:0000313" key="3">
    <source>
        <dbReference type="Proteomes" id="UP000285575"/>
    </source>
</evidence>
<dbReference type="EMBL" id="SACR01000002">
    <property type="protein sequence ID" value="RVU47316.1"/>
    <property type="molecule type" value="Genomic_DNA"/>
</dbReference>
<accession>A0A437RKK3</accession>
<dbReference type="SUPFAM" id="SSF88697">
    <property type="entry name" value="PUA domain-like"/>
    <property type="match status" value="1"/>
</dbReference>
<dbReference type="RefSeq" id="WP_128227780.1">
    <property type="nucleotide sequence ID" value="NZ_SACR01000002.1"/>
</dbReference>
<dbReference type="PROSITE" id="PS51787">
    <property type="entry name" value="LON_N"/>
    <property type="match status" value="1"/>
</dbReference>
<evidence type="ECO:0000259" key="1">
    <source>
        <dbReference type="PROSITE" id="PS51787"/>
    </source>
</evidence>
<dbReference type="InterPro" id="IPR015947">
    <property type="entry name" value="PUA-like_sf"/>
</dbReference>
<reference evidence="2 3" key="1">
    <citation type="submission" date="2019-01" db="EMBL/GenBank/DDBJ databases">
        <authorList>
            <person name="Chen W.-M."/>
        </authorList>
    </citation>
    <scope>NUCLEOTIDE SEQUENCE [LARGE SCALE GENOMIC DNA]</scope>
    <source>
        <strain evidence="2 3">KYPY4</strain>
    </source>
</reference>
<protein>
    <submittedName>
        <fullName evidence="2">Peptidase S16</fullName>
    </submittedName>
</protein>
<organism evidence="2 3">
    <name type="scientific">Rubrivivax rivuli</name>
    <dbReference type="NCBI Taxonomy" id="1862385"/>
    <lineage>
        <taxon>Bacteria</taxon>
        <taxon>Pseudomonadati</taxon>
        <taxon>Pseudomonadota</taxon>
        <taxon>Betaproteobacteria</taxon>
        <taxon>Burkholderiales</taxon>
        <taxon>Sphaerotilaceae</taxon>
        <taxon>Rubrivivax</taxon>
    </lineage>
</organism>